<organism evidence="3 5">
    <name type="scientific">Fluoribacter gormanii</name>
    <dbReference type="NCBI Taxonomy" id="464"/>
    <lineage>
        <taxon>Bacteria</taxon>
        <taxon>Pseudomonadati</taxon>
        <taxon>Pseudomonadota</taxon>
        <taxon>Gammaproteobacteria</taxon>
        <taxon>Legionellales</taxon>
        <taxon>Legionellaceae</taxon>
        <taxon>Fluoribacter</taxon>
    </lineage>
</organism>
<dbReference type="STRING" id="464.Lgor_1415"/>
<evidence type="ECO:0000256" key="1">
    <source>
        <dbReference type="SAM" id="MobiDB-lite"/>
    </source>
</evidence>
<dbReference type="EMBL" id="FTNL01000001">
    <property type="protein sequence ID" value="SIQ49132.1"/>
    <property type="molecule type" value="Genomic_DNA"/>
</dbReference>
<dbReference type="Proteomes" id="UP000254374">
    <property type="component" value="Unassembled WGS sequence"/>
</dbReference>
<evidence type="ECO:0000313" key="4">
    <source>
        <dbReference type="Proteomes" id="UP000186808"/>
    </source>
</evidence>
<evidence type="ECO:0000313" key="5">
    <source>
        <dbReference type="Proteomes" id="UP000254374"/>
    </source>
</evidence>
<dbReference type="OrthoDB" id="5638912at2"/>
<dbReference type="Proteomes" id="UP000186808">
    <property type="component" value="Unassembled WGS sequence"/>
</dbReference>
<gene>
    <name evidence="3" type="ORF">NCTC11401_01270</name>
    <name evidence="2" type="ORF">SAMN05421777_101149</name>
</gene>
<evidence type="ECO:0000313" key="3">
    <source>
        <dbReference type="EMBL" id="STO24458.1"/>
    </source>
</evidence>
<feature type="region of interest" description="Disordered" evidence="1">
    <location>
        <begin position="213"/>
        <end position="272"/>
    </location>
</feature>
<dbReference type="AlphaFoldDB" id="A0A377GI87"/>
<evidence type="ECO:0000313" key="2">
    <source>
        <dbReference type="EMBL" id="SIQ49132.1"/>
    </source>
</evidence>
<dbReference type="EMBL" id="UGGV01000001">
    <property type="protein sequence ID" value="STO24458.1"/>
    <property type="molecule type" value="Genomic_DNA"/>
</dbReference>
<accession>A0A377GI87</accession>
<sequence length="501" mass="57898">MSRLTKIHKKILANFNTYVSDTTQVQLLAENIKLFEKIPARYLKKLYKNITAFDFAENNDALLIIAYSYIHYSYENKERSTLENSLILLDKANTCFQRIIDSHALLHPSQLNEIHSEHQLKANFQLHKVKLLKAEIQLFYIEKEEKNNIPNAALIRKELTDIIDAYTNFKRILDSKYKDRILRAKLSINNDLLDSIETGLGQANDLLRKLPRQHAPKRHFSETISENNSEQKSTQDTPKRKKMKYVETNNNKSSPVSSSETQQIDLDNENSRPEWDGLAALTIVATNTAPMEVHQPHDMISSGIPQPSLPRFIEDSKMFLNKHQEWSKVYFDLHRDYSKLQRTDKFLEKIAHSLLLAAVRLKKESTVFKDEQFNPVVQVAVQFLLFICGIGTQSNFEALEKQSLLANTYSSLLKPFIRSFLHVPPEKLISHLRMQFASETSANISFRGLEIREIVELLFKHFESVLTADDYERVTECCLNGLVQAHDKLVEQNAAKFNFTV</sequence>
<name>A0A377GI87_9GAMM</name>
<reference evidence="3 5" key="2">
    <citation type="submission" date="2018-06" db="EMBL/GenBank/DDBJ databases">
        <authorList>
            <consortium name="Pathogen Informatics"/>
            <person name="Doyle S."/>
        </authorList>
    </citation>
    <scope>NUCLEOTIDE SEQUENCE [LARGE SCALE GENOMIC DNA]</scope>
    <source>
        <strain evidence="3 5">NCTC11401</strain>
    </source>
</reference>
<protein>
    <submittedName>
        <fullName evidence="3">Uncharacterized protein</fullName>
    </submittedName>
</protein>
<dbReference type="RefSeq" id="WP_058467908.1">
    <property type="nucleotide sequence ID" value="NZ_CAAAIX010000006.1"/>
</dbReference>
<proteinExistence type="predicted"/>
<feature type="compositionally biased region" description="Polar residues" evidence="1">
    <location>
        <begin position="247"/>
        <end position="265"/>
    </location>
</feature>
<reference evidence="2 4" key="1">
    <citation type="submission" date="2017-01" db="EMBL/GenBank/DDBJ databases">
        <authorList>
            <person name="Varghese N."/>
            <person name="Submissions S."/>
        </authorList>
    </citation>
    <scope>NUCLEOTIDE SEQUENCE [LARGE SCALE GENOMIC DNA]</scope>
    <source>
        <strain evidence="2 4">ATCC 33342</strain>
    </source>
</reference>
<keyword evidence="4" id="KW-1185">Reference proteome</keyword>
<feature type="compositionally biased region" description="Polar residues" evidence="1">
    <location>
        <begin position="222"/>
        <end position="236"/>
    </location>
</feature>